<feature type="chain" id="PRO_5035204803" evidence="1">
    <location>
        <begin position="28"/>
        <end position="426"/>
    </location>
</feature>
<dbReference type="Gene3D" id="3.90.550.10">
    <property type="entry name" value="Spore Coat Polysaccharide Biosynthesis Protein SpsA, Chain A"/>
    <property type="match status" value="1"/>
</dbReference>
<evidence type="ECO:0000256" key="1">
    <source>
        <dbReference type="SAM" id="SignalP"/>
    </source>
</evidence>
<evidence type="ECO:0000313" key="3">
    <source>
        <dbReference type="Proteomes" id="UP000734854"/>
    </source>
</evidence>
<keyword evidence="3" id="KW-1185">Reference proteome</keyword>
<organism evidence="2 3">
    <name type="scientific">Zingiber officinale</name>
    <name type="common">Ginger</name>
    <name type="synonym">Amomum zingiber</name>
    <dbReference type="NCBI Taxonomy" id="94328"/>
    <lineage>
        <taxon>Eukaryota</taxon>
        <taxon>Viridiplantae</taxon>
        <taxon>Streptophyta</taxon>
        <taxon>Embryophyta</taxon>
        <taxon>Tracheophyta</taxon>
        <taxon>Spermatophyta</taxon>
        <taxon>Magnoliopsida</taxon>
        <taxon>Liliopsida</taxon>
        <taxon>Zingiberales</taxon>
        <taxon>Zingiberaceae</taxon>
        <taxon>Zingiber</taxon>
    </lineage>
</organism>
<dbReference type="Proteomes" id="UP000734854">
    <property type="component" value="Unassembled WGS sequence"/>
</dbReference>
<dbReference type="SUPFAM" id="SSF53448">
    <property type="entry name" value="Nucleotide-diphospho-sugar transferases"/>
    <property type="match status" value="1"/>
</dbReference>
<protein>
    <submittedName>
        <fullName evidence="2">Uncharacterized protein</fullName>
    </submittedName>
</protein>
<name>A0A8J5LTC0_ZINOF</name>
<dbReference type="AlphaFoldDB" id="A0A8J5LTC0"/>
<gene>
    <name evidence="2" type="ORF">ZIOFF_007910</name>
</gene>
<proteinExistence type="predicted"/>
<dbReference type="PANTHER" id="PTHR35723">
    <property type="entry name" value="POLYPHOSPHATIDYLINOSITOL PHOSPHATASE"/>
    <property type="match status" value="1"/>
</dbReference>
<dbReference type="EMBL" id="JACMSC010000002">
    <property type="protein sequence ID" value="KAG6534029.1"/>
    <property type="molecule type" value="Genomic_DNA"/>
</dbReference>
<keyword evidence="1" id="KW-0732">Signal</keyword>
<evidence type="ECO:0000313" key="2">
    <source>
        <dbReference type="EMBL" id="KAG6534029.1"/>
    </source>
</evidence>
<accession>A0A8J5LTC0</accession>
<dbReference type="InterPro" id="IPR029044">
    <property type="entry name" value="Nucleotide-diphossugar_trans"/>
</dbReference>
<sequence length="426" mass="47944">MGICRGRKRPPLLLLLVLFLSLPLFLSVSRLYQNPPIQVELERSRPKKSDHLILGPAAGQGLPNRLQCQGLKAINKLHSLKSDQDIQIGDKVSFVIVYTIYNNSYGSHSARMDDKLSDIATVGSNFYNKFERSMAILNVFIDFIQVSMPNSNVILLTDPSSKFTMRRSQATTLAIPGDYSRGNLMLQRIKSYIVDGCVEPGEAFVGNWELTSFCSSACFLLLKIEAFLETQIQEHPKSSKSSSHYIFTDSDIAVVDDLRHIFHKYPDFHVGLTFRNNKNQPLNSGFIAVRGTPDGLHKAKFFLEEVANTYSSKFMQASRMLGDQLALAWVVKSHLLSSVKKFNRHEAFSGELNGVSVLFLPCAVYNWTPPEGAGQFHGMPLDVQVVHFKGSRKRLMLEAWNFYNSTSNLPSMLCLILKSGRTKYDF</sequence>
<feature type="signal peptide" evidence="1">
    <location>
        <begin position="1"/>
        <end position="27"/>
    </location>
</feature>
<reference evidence="2 3" key="1">
    <citation type="submission" date="2020-08" db="EMBL/GenBank/DDBJ databases">
        <title>Plant Genome Project.</title>
        <authorList>
            <person name="Zhang R.-G."/>
        </authorList>
    </citation>
    <scope>NUCLEOTIDE SEQUENCE [LARGE SCALE GENOMIC DNA]</scope>
    <source>
        <tissue evidence="2">Rhizome</tissue>
    </source>
</reference>
<comment type="caution">
    <text evidence="2">The sequence shown here is derived from an EMBL/GenBank/DDBJ whole genome shotgun (WGS) entry which is preliminary data.</text>
</comment>